<keyword evidence="1" id="KW-0812">Transmembrane</keyword>
<gene>
    <name evidence="2" type="ORF">RhiirA5_453137</name>
</gene>
<dbReference type="VEuPathDB" id="FungiDB:RhiirFUN_013096"/>
<reference evidence="2 3" key="2">
    <citation type="submission" date="2017-09" db="EMBL/GenBank/DDBJ databases">
        <title>Extensive intraspecific genome diversity in a model arbuscular mycorrhizal fungus.</title>
        <authorList>
            <person name="Chen E.C."/>
            <person name="Morin E."/>
            <person name="Beaudet D."/>
            <person name="Noel J."/>
            <person name="Ndikumana S."/>
            <person name="Charron P."/>
            <person name="St-Onge C."/>
            <person name="Giorgi J."/>
            <person name="Grigoriev I.V."/>
            <person name="Roux C."/>
            <person name="Martin F.M."/>
            <person name="Corradi N."/>
        </authorList>
    </citation>
    <scope>NUCLEOTIDE SEQUENCE [LARGE SCALE GENOMIC DNA]</scope>
    <source>
        <strain evidence="2 3">A5</strain>
    </source>
</reference>
<proteinExistence type="predicted"/>
<evidence type="ECO:0000313" key="2">
    <source>
        <dbReference type="EMBL" id="PKC02790.1"/>
    </source>
</evidence>
<comment type="caution">
    <text evidence="2">The sequence shown here is derived from an EMBL/GenBank/DDBJ whole genome shotgun (WGS) entry which is preliminary data.</text>
</comment>
<evidence type="ECO:0008006" key="4">
    <source>
        <dbReference type="Google" id="ProtNLM"/>
    </source>
</evidence>
<keyword evidence="1" id="KW-1133">Transmembrane helix</keyword>
<accession>A0A2N0P7H0</accession>
<evidence type="ECO:0000256" key="1">
    <source>
        <dbReference type="SAM" id="Phobius"/>
    </source>
</evidence>
<organism evidence="2 3">
    <name type="scientific">Rhizophagus irregularis</name>
    <dbReference type="NCBI Taxonomy" id="588596"/>
    <lineage>
        <taxon>Eukaryota</taxon>
        <taxon>Fungi</taxon>
        <taxon>Fungi incertae sedis</taxon>
        <taxon>Mucoromycota</taxon>
        <taxon>Glomeromycotina</taxon>
        <taxon>Glomeromycetes</taxon>
        <taxon>Glomerales</taxon>
        <taxon>Glomeraceae</taxon>
        <taxon>Rhizophagus</taxon>
    </lineage>
</organism>
<dbReference type="Proteomes" id="UP000232722">
    <property type="component" value="Unassembled WGS sequence"/>
</dbReference>
<feature type="transmembrane region" description="Helical" evidence="1">
    <location>
        <begin position="1143"/>
        <end position="1168"/>
    </location>
</feature>
<dbReference type="EMBL" id="LLXJ01001314">
    <property type="protein sequence ID" value="PKC02790.1"/>
    <property type="molecule type" value="Genomic_DNA"/>
</dbReference>
<dbReference type="VEuPathDB" id="FungiDB:RhiirA1_473293"/>
<dbReference type="VEuPathDB" id="FungiDB:FUN_016343"/>
<sequence length="1331" mass="157101">MDDPSENKDSIIEIDAKTELAHQVKQRKNIFENIINYNSKYEKKVNVGYVKDDIISKKGDHQIVICQDGKFVATFDTVNLRIEILQNPDYRPFNKKKDNFGNENEFKPIKINKTIACFKINEDLTINKFYDHDPPSFDHSNVSPSKSDGNTTKSDEFRWSFDISNMYKMNDRCYQEKEESNPQQESKHFVLIALSRINVSEDMKGTIEKEIVVNEKSNYKRVELSKREYTLPLNGNEHKVDMSPDSRSSKKGIAIYRIELIQKEEYESEENEKDSEKIENVEKKIHISAVTDCHSNEISGICKFIYSSKASEDYEDEDEESRDTILKRFMEICNKKSSENEKDKDKSRDTNLERFIVLNFHGIHGFEFNDHFDHFLKLNAEIFQYPQNIRNELDNYYIGRNSCMNRILSCIYNKYFLITRYKYDVQSLEVYNLAKMEHEIDATLVENIVKQYDNYTFSVSSLQLCFAQVDTIKLFHIENGLQIASKKFKEIEKIHLLEFIESDEKLLIIGSLKKGEDLESDNDQESDKNQEKGDNKVLLKFIIWDLYDTGKYELMKLDDFSFTKTNREDIYPRLARASGNILYINDHGNVSSVLANAKKLKPKDVENEEKKISHTACRGNSSGTEPWILNFSPIRLQCLYCNKKETKLETLQLIVGRSTVQIWRQISDDKKNKNELPNKGEPFLEYIWSNNIPVNQERNQTKLRIENEFDGLLEMDDFQLKVYWYERKDDEENTKKEIYAKMNEYDIKKENDEIDKIEKGLKDINNSEKIKRCEKVIRRQDVIEKFHIVKHACKALLHIKKRYKNNKNNYKYEEMINYVEHIVWRFAKHEPENFRLLDVRYNLMKNLILGDCDRLVKFILFGYGETAEKKIDYRHIPSNKSWPGKNFIKGEYLFFDKKDDKLKVKHIYNNHYLNVMATQCRTMWNTLVAGYENLKRLLPDNPKYKFMPENNMELAIYHCRGRELKDAIIVAYLLEYYSRNPTNCVGWLCTVSKAIPLLFKYNYDDFARKLFIRCFADQGILGDPSVQDSDEIIPKEYLESYNNDTKFRAFAPEVKLKSDKPKWFILLRDPKNTNIKIKESTYSGIATNLLTNEILDIKFKSDFDPTSKNNPFSAFFTSIEAAYFWIAGNWVQRDEFDFWAVDFFALIASIFLVTILQNILIAFMNGVYSTAGTKGKQRLLRYQANHIVDYEALYQLYFSKPKPEPKHIYYFSQSKNFEGWDNKIKGEQCVIYEDHDFEVTSTSVIFKEKDYDEHSHLKYDEYDNNIKLVIEELLFIGNKLNVDIDNLIEIFKGDNSIEKIDKIDVRAKKKCLKVKVEKLHDILEELKKKDL</sequence>
<evidence type="ECO:0000313" key="3">
    <source>
        <dbReference type="Proteomes" id="UP000232722"/>
    </source>
</evidence>
<keyword evidence="1" id="KW-0472">Membrane</keyword>
<reference evidence="2 3" key="1">
    <citation type="submission" date="2016-04" db="EMBL/GenBank/DDBJ databases">
        <title>Genome analyses suggest a sexual origin of heterokaryosis in a supposedly ancient asexual fungus.</title>
        <authorList>
            <person name="Ropars J."/>
            <person name="Sedzielewska K."/>
            <person name="Noel J."/>
            <person name="Charron P."/>
            <person name="Farinelli L."/>
            <person name="Marton T."/>
            <person name="Kruger M."/>
            <person name="Pelin A."/>
            <person name="Brachmann A."/>
            <person name="Corradi N."/>
        </authorList>
    </citation>
    <scope>NUCLEOTIDE SEQUENCE [LARGE SCALE GENOMIC DNA]</scope>
    <source>
        <strain evidence="2 3">A5</strain>
    </source>
</reference>
<protein>
    <recommendedName>
        <fullName evidence="4">Ion transport domain-containing protein</fullName>
    </recommendedName>
</protein>
<dbReference type="VEuPathDB" id="FungiDB:RhiirA1_445779"/>
<name>A0A2N0P7H0_9GLOM</name>